<feature type="transmembrane region" description="Helical" evidence="6">
    <location>
        <begin position="135"/>
        <end position="153"/>
    </location>
</feature>
<dbReference type="GO" id="GO:0005436">
    <property type="term" value="F:sodium:phosphate symporter activity"/>
    <property type="evidence" value="ECO:0007669"/>
    <property type="project" value="InterPro"/>
</dbReference>
<keyword evidence="5 6" id="KW-0472">Membrane</keyword>
<dbReference type="InterPro" id="IPR004633">
    <property type="entry name" value="NaPi_cotrn-rel/YqeW-like"/>
</dbReference>
<evidence type="ECO:0000313" key="8">
    <source>
        <dbReference type="EMBL" id="SDY35760.1"/>
    </source>
</evidence>
<evidence type="ECO:0000256" key="2">
    <source>
        <dbReference type="ARBA" id="ARBA00022475"/>
    </source>
</evidence>
<keyword evidence="4 6" id="KW-1133">Transmembrane helix</keyword>
<gene>
    <name evidence="8" type="ORF">SAMN04488579_12743</name>
</gene>
<evidence type="ECO:0000256" key="1">
    <source>
        <dbReference type="ARBA" id="ARBA00004651"/>
    </source>
</evidence>
<accession>A0A1H3J6X1</accession>
<reference evidence="9" key="1">
    <citation type="submission" date="2016-10" db="EMBL/GenBank/DDBJ databases">
        <authorList>
            <person name="Varghese N."/>
            <person name="Submissions S."/>
        </authorList>
    </citation>
    <scope>NUCLEOTIDE SEQUENCE [LARGE SCALE GENOMIC DNA]</scope>
    <source>
        <strain evidence="9">VPI 5359</strain>
    </source>
</reference>
<evidence type="ECO:0000259" key="7">
    <source>
        <dbReference type="Pfam" id="PF01895"/>
    </source>
</evidence>
<dbReference type="NCBIfam" id="TIGR00704">
    <property type="entry name" value="NaPi_cotrn_rel"/>
    <property type="match status" value="1"/>
</dbReference>
<comment type="subcellular location">
    <subcellularLocation>
        <location evidence="1">Cell membrane</location>
        <topology evidence="1">Multi-pass membrane protein</topology>
    </subcellularLocation>
</comment>
<evidence type="ECO:0000313" key="9">
    <source>
        <dbReference type="Proteomes" id="UP000199652"/>
    </source>
</evidence>
<evidence type="ECO:0000256" key="6">
    <source>
        <dbReference type="SAM" id="Phobius"/>
    </source>
</evidence>
<proteinExistence type="predicted"/>
<dbReference type="STRING" id="1528.SAMN04488579_12743"/>
<sequence>MTIGMLLGLFGGLGMFIYGMHLMSEGLKIVAGNKMKHLLEVLTNNRFKAILVGIVVTIMVQSSSTTTVMVVGFVNASLMSLTQAAGIILGANIGTTVMAQLIAFNVDAVAPLFIGIGTFMALFAKRKSTRDLGSIILGFGILFFGVSTMSTTMKPLKDSPVFIEWLTTYGRNPFLGLLIGTVITGIMQSSGATLGLLQALAISGVFAGVTGTGAIQICIPMMIGTNIGTCVTALLSSIGTSTAAKNAAFIHLFVNIFGAIWVMLLLGVMDATMTVNPIYEFIVNISGNMTSESGAMVPNVARQIAMSHTFFNVANTIVLIPIINYFVHFLERVFPTGEEEKGLQLDERLLNNPSVAIGQVGKEVTRLSDMARKNFKTAHDAVMNNDEKAIEKVYEREERIDEFEHGIIDYTVRLSNMNISQIENDRLAFYLKGAHDLERISDHAENIAELAEMKIREKIDLSNDARGEIEEIMVYTSHTLENVVKILETEDPKLCDQVLVEEDEIDKMTRNLKDAHMRRLNKGECKAYSGVLFLDLLANVERVGDHAANVAQDILSMRSERNINKIEEVIF</sequence>
<feature type="transmembrane region" description="Helical" evidence="6">
    <location>
        <begin position="213"/>
        <end position="235"/>
    </location>
</feature>
<dbReference type="PANTHER" id="PTHR10010:SF46">
    <property type="entry name" value="SODIUM-DEPENDENT PHOSPHATE TRANSPORT PROTEIN 2B"/>
    <property type="match status" value="1"/>
</dbReference>
<feature type="transmembrane region" description="Helical" evidence="6">
    <location>
        <begin position="6"/>
        <end position="24"/>
    </location>
</feature>
<feature type="transmembrane region" description="Helical" evidence="6">
    <location>
        <begin position="101"/>
        <end position="123"/>
    </location>
</feature>
<evidence type="ECO:0000256" key="4">
    <source>
        <dbReference type="ARBA" id="ARBA00022989"/>
    </source>
</evidence>
<feature type="transmembrane region" description="Helical" evidence="6">
    <location>
        <begin position="247"/>
        <end position="269"/>
    </location>
</feature>
<feature type="domain" description="PhoU" evidence="7">
    <location>
        <begin position="364"/>
        <end position="450"/>
    </location>
</feature>
<dbReference type="Proteomes" id="UP000199652">
    <property type="component" value="Unassembled WGS sequence"/>
</dbReference>
<protein>
    <submittedName>
        <fullName evidence="8">Phosphate:Na+ symporter</fullName>
    </submittedName>
</protein>
<keyword evidence="9" id="KW-1185">Reference proteome</keyword>
<name>A0A1H3J6X1_EUBBA</name>
<dbReference type="EMBL" id="FNOU01000027">
    <property type="protein sequence ID" value="SDY35760.1"/>
    <property type="molecule type" value="Genomic_DNA"/>
</dbReference>
<dbReference type="InterPro" id="IPR026022">
    <property type="entry name" value="PhoU_dom"/>
</dbReference>
<dbReference type="OrthoDB" id="9763003at2"/>
<dbReference type="Pfam" id="PF02690">
    <property type="entry name" value="Na_Pi_cotrans"/>
    <property type="match status" value="1"/>
</dbReference>
<dbReference type="GO" id="GO:0005886">
    <property type="term" value="C:plasma membrane"/>
    <property type="evidence" value="ECO:0007669"/>
    <property type="project" value="UniProtKB-SubCell"/>
</dbReference>
<dbReference type="InterPro" id="IPR038078">
    <property type="entry name" value="PhoU-like_sf"/>
</dbReference>
<dbReference type="AlphaFoldDB" id="A0A1H3J6X1"/>
<feature type="transmembrane region" description="Helical" evidence="6">
    <location>
        <begin position="174"/>
        <end position="207"/>
    </location>
</feature>
<feature type="domain" description="PhoU" evidence="7">
    <location>
        <begin position="470"/>
        <end position="554"/>
    </location>
</feature>
<feature type="transmembrane region" description="Helical" evidence="6">
    <location>
        <begin position="45"/>
        <end position="62"/>
    </location>
</feature>
<dbReference type="Gene3D" id="1.20.58.220">
    <property type="entry name" value="Phosphate transport system protein phou homolog 2, domain 2"/>
    <property type="match status" value="1"/>
</dbReference>
<keyword evidence="3 6" id="KW-0812">Transmembrane</keyword>
<evidence type="ECO:0000256" key="3">
    <source>
        <dbReference type="ARBA" id="ARBA00022692"/>
    </source>
</evidence>
<keyword evidence="2" id="KW-1003">Cell membrane</keyword>
<organism evidence="8 9">
    <name type="scientific">Eubacterium barkeri</name>
    <name type="common">Clostridium barkeri</name>
    <dbReference type="NCBI Taxonomy" id="1528"/>
    <lineage>
        <taxon>Bacteria</taxon>
        <taxon>Bacillati</taxon>
        <taxon>Bacillota</taxon>
        <taxon>Clostridia</taxon>
        <taxon>Eubacteriales</taxon>
        <taxon>Eubacteriaceae</taxon>
        <taxon>Eubacterium</taxon>
    </lineage>
</organism>
<dbReference type="NCBIfam" id="NF037997">
    <property type="entry name" value="Na_Pi_symport"/>
    <property type="match status" value="1"/>
</dbReference>
<evidence type="ECO:0000256" key="5">
    <source>
        <dbReference type="ARBA" id="ARBA00023136"/>
    </source>
</evidence>
<dbReference type="SUPFAM" id="SSF109755">
    <property type="entry name" value="PhoU-like"/>
    <property type="match status" value="1"/>
</dbReference>
<dbReference type="PANTHER" id="PTHR10010">
    <property type="entry name" value="SOLUTE CARRIER FAMILY 34 SODIUM PHOSPHATE , MEMBER 2-RELATED"/>
    <property type="match status" value="1"/>
</dbReference>
<dbReference type="GO" id="GO:0044341">
    <property type="term" value="P:sodium-dependent phosphate transport"/>
    <property type="evidence" value="ECO:0007669"/>
    <property type="project" value="InterPro"/>
</dbReference>
<dbReference type="Pfam" id="PF01895">
    <property type="entry name" value="PhoU"/>
    <property type="match status" value="2"/>
</dbReference>
<dbReference type="InterPro" id="IPR003841">
    <property type="entry name" value="Na/Pi_transpt"/>
</dbReference>
<dbReference type="RefSeq" id="WP_090246929.1">
    <property type="nucleotide sequence ID" value="NZ_FNOU01000027.1"/>
</dbReference>